<gene>
    <name evidence="9" type="ORF">SCODWIG_00033</name>
</gene>
<comment type="subunit">
    <text evidence="3 7">Homodimer.</text>
</comment>
<dbReference type="Gene3D" id="3.90.1150.10">
    <property type="entry name" value="Aspartate Aminotransferase, domain 1"/>
    <property type="match status" value="1"/>
</dbReference>
<dbReference type="PROSITE" id="PS00105">
    <property type="entry name" value="AA_TRANSFER_CLASS_1"/>
    <property type="match status" value="1"/>
</dbReference>
<evidence type="ECO:0000313" key="10">
    <source>
        <dbReference type="Proteomes" id="UP000262825"/>
    </source>
</evidence>
<evidence type="ECO:0000256" key="2">
    <source>
        <dbReference type="ARBA" id="ARBA00007441"/>
    </source>
</evidence>
<feature type="domain" description="Aminotransferase class I/classII large" evidence="8">
    <location>
        <begin position="36"/>
        <end position="408"/>
    </location>
</feature>
<evidence type="ECO:0000256" key="3">
    <source>
        <dbReference type="ARBA" id="ARBA00011738"/>
    </source>
</evidence>
<proteinExistence type="inferred from homology"/>
<sequence>MSYIKTSDVFNSVQQLPPDALFNLKARLSKDPRPLKVDLGIGAYRDNNGKPWVLPSVVKAEKLITSDPNYNHEYLGISGLPQLTKAAAKTIIGHANFDHDRIISVQSLSGTGALHIASKFLSIIPTTKSKTVYISDPTWINHVNIFENEGFKVEKYPYWDYENKCLNFDAMLSYFQSIENGGIILLHACAHNPTGMDPTETQWRQILDVMHEKDHFVLFDSAYQGFASGSLEKDAFAIRLAVNEKLRDSCLLICQSFAKNVGMYGERVGCFHVVLPEGGNPSVSTSVLSQLNKITRSEVSNPPAYGAKIVSTILTNEELTNQWHKDLITMSGRIKEMRYKLRDHLVTLKTPGNWDHIVQQCGMFSFTGLNSEMAQRLEKKHAVYITGNGRASIAGLNEGNVEYVAKAIDEVVRHFQEQSKL</sequence>
<dbReference type="CDD" id="cd00609">
    <property type="entry name" value="AAT_like"/>
    <property type="match status" value="1"/>
</dbReference>
<comment type="miscellaneous">
    <text evidence="7">In eukaryotes there are cytoplasmic, mitochondrial and chloroplastic isozymes.</text>
</comment>
<keyword evidence="4 7" id="KW-0032">Aminotransferase</keyword>
<dbReference type="VEuPathDB" id="FungiDB:SCODWIG_00033"/>
<dbReference type="AlphaFoldDB" id="A0A376B0V7"/>
<dbReference type="Pfam" id="PF00155">
    <property type="entry name" value="Aminotran_1_2"/>
    <property type="match status" value="1"/>
</dbReference>
<dbReference type="InterPro" id="IPR015421">
    <property type="entry name" value="PyrdxlP-dep_Trfase_major"/>
</dbReference>
<dbReference type="InterPro" id="IPR004839">
    <property type="entry name" value="Aminotransferase_I/II_large"/>
</dbReference>
<comment type="catalytic activity">
    <reaction evidence="7">
        <text>L-aspartate + 2-oxoglutarate = oxaloacetate + L-glutamate</text>
        <dbReference type="Rhea" id="RHEA:21824"/>
        <dbReference type="ChEBI" id="CHEBI:16452"/>
        <dbReference type="ChEBI" id="CHEBI:16810"/>
        <dbReference type="ChEBI" id="CHEBI:29985"/>
        <dbReference type="ChEBI" id="CHEBI:29991"/>
        <dbReference type="EC" id="2.6.1.1"/>
    </reaction>
</comment>
<dbReference type="GO" id="GO:0004069">
    <property type="term" value="F:L-aspartate:2-oxoglutarate aminotransferase activity"/>
    <property type="evidence" value="ECO:0007669"/>
    <property type="project" value="UniProtKB-EC"/>
</dbReference>
<reference evidence="10" key="1">
    <citation type="submission" date="2018-06" db="EMBL/GenBank/DDBJ databases">
        <authorList>
            <person name="Guldener U."/>
        </authorList>
    </citation>
    <scope>NUCLEOTIDE SEQUENCE [LARGE SCALE GENOMIC DNA]</scope>
    <source>
        <strain evidence="10">UTAD17</strain>
    </source>
</reference>
<evidence type="ECO:0000256" key="5">
    <source>
        <dbReference type="ARBA" id="ARBA00022679"/>
    </source>
</evidence>
<dbReference type="FunFam" id="3.40.640.10:FF:000066">
    <property type="entry name" value="Aspartate aminotransferase"/>
    <property type="match status" value="1"/>
</dbReference>
<dbReference type="InterPro" id="IPR004838">
    <property type="entry name" value="NHTrfase_class1_PyrdxlP-BS"/>
</dbReference>
<evidence type="ECO:0000256" key="1">
    <source>
        <dbReference type="ARBA" id="ARBA00001933"/>
    </source>
</evidence>
<dbReference type="FunFam" id="3.90.1150.10:FF:000001">
    <property type="entry name" value="Aspartate aminotransferase"/>
    <property type="match status" value="1"/>
</dbReference>
<dbReference type="PANTHER" id="PTHR11879">
    <property type="entry name" value="ASPARTATE AMINOTRANSFERASE"/>
    <property type="match status" value="1"/>
</dbReference>
<protein>
    <recommendedName>
        <fullName evidence="7">Aspartate aminotransferase</fullName>
        <ecNumber evidence="7">2.6.1.1</ecNumber>
    </recommendedName>
</protein>
<organism evidence="9 10">
    <name type="scientific">Saccharomycodes ludwigii</name>
    <dbReference type="NCBI Taxonomy" id="36035"/>
    <lineage>
        <taxon>Eukaryota</taxon>
        <taxon>Fungi</taxon>
        <taxon>Dikarya</taxon>
        <taxon>Ascomycota</taxon>
        <taxon>Saccharomycotina</taxon>
        <taxon>Saccharomycetes</taxon>
        <taxon>Saccharomycodales</taxon>
        <taxon>Saccharomycodaceae</taxon>
        <taxon>Saccharomycodes</taxon>
    </lineage>
</organism>
<accession>A0A376B0V7</accession>
<dbReference type="PANTHER" id="PTHR11879:SF55">
    <property type="entry name" value="GLUTAMATE OXALOACETATE TRANSAMINASE 1, ISOFORM B"/>
    <property type="match status" value="1"/>
</dbReference>
<evidence type="ECO:0000256" key="6">
    <source>
        <dbReference type="ARBA" id="ARBA00022898"/>
    </source>
</evidence>
<keyword evidence="5 7" id="KW-0808">Transferase</keyword>
<dbReference type="InterPro" id="IPR015424">
    <property type="entry name" value="PyrdxlP-dep_Trfase"/>
</dbReference>
<dbReference type="InterPro" id="IPR000796">
    <property type="entry name" value="Asp_trans"/>
</dbReference>
<dbReference type="EC" id="2.6.1.1" evidence="7"/>
<comment type="cofactor">
    <cofactor evidence="1">
        <name>pyridoxal 5'-phosphate</name>
        <dbReference type="ChEBI" id="CHEBI:597326"/>
    </cofactor>
</comment>
<dbReference type="NCBIfam" id="NF006719">
    <property type="entry name" value="PRK09257.1"/>
    <property type="match status" value="1"/>
</dbReference>
<evidence type="ECO:0000256" key="4">
    <source>
        <dbReference type="ARBA" id="ARBA00022576"/>
    </source>
</evidence>
<dbReference type="GO" id="GO:0006532">
    <property type="term" value="P:aspartate biosynthetic process"/>
    <property type="evidence" value="ECO:0007669"/>
    <property type="project" value="TreeGrafter"/>
</dbReference>
<dbReference type="InterPro" id="IPR015422">
    <property type="entry name" value="PyrdxlP-dep_Trfase_small"/>
</dbReference>
<keyword evidence="10" id="KW-1185">Reference proteome</keyword>
<name>A0A376B0V7_9ASCO</name>
<dbReference type="SUPFAM" id="SSF53383">
    <property type="entry name" value="PLP-dependent transferases"/>
    <property type="match status" value="1"/>
</dbReference>
<dbReference type="EMBL" id="UFAJ01000002">
    <property type="protein sequence ID" value="SSD58272.1"/>
    <property type="molecule type" value="Genomic_DNA"/>
</dbReference>
<dbReference type="GO" id="GO:0030170">
    <property type="term" value="F:pyridoxal phosphate binding"/>
    <property type="evidence" value="ECO:0007669"/>
    <property type="project" value="InterPro"/>
</dbReference>
<keyword evidence="6" id="KW-0663">Pyridoxal phosphate</keyword>
<dbReference type="Gene3D" id="3.40.640.10">
    <property type="entry name" value="Type I PLP-dependent aspartate aminotransferase-like (Major domain)"/>
    <property type="match status" value="1"/>
</dbReference>
<dbReference type="GO" id="GO:0005829">
    <property type="term" value="C:cytosol"/>
    <property type="evidence" value="ECO:0007669"/>
    <property type="project" value="TreeGrafter"/>
</dbReference>
<comment type="similarity">
    <text evidence="2">Belongs to the class-I pyridoxal-phosphate-dependent aminotransferase family.</text>
</comment>
<dbReference type="Proteomes" id="UP000262825">
    <property type="component" value="Unassembled WGS sequence"/>
</dbReference>
<evidence type="ECO:0000259" key="8">
    <source>
        <dbReference type="Pfam" id="PF00155"/>
    </source>
</evidence>
<evidence type="ECO:0000256" key="7">
    <source>
        <dbReference type="RuleBase" id="RU000480"/>
    </source>
</evidence>
<dbReference type="PRINTS" id="PR00799">
    <property type="entry name" value="TRANSAMINASE"/>
</dbReference>
<evidence type="ECO:0000313" key="9">
    <source>
        <dbReference type="EMBL" id="SSD58272.1"/>
    </source>
</evidence>